<dbReference type="SUPFAM" id="SSF55874">
    <property type="entry name" value="ATPase domain of HSP90 chaperone/DNA topoisomerase II/histidine kinase"/>
    <property type="match status" value="1"/>
</dbReference>
<name>A0ABU2C2D2_9BURK</name>
<dbReference type="InterPro" id="IPR003594">
    <property type="entry name" value="HATPase_dom"/>
</dbReference>
<keyword evidence="3" id="KW-1185">Reference proteome</keyword>
<evidence type="ECO:0000313" key="2">
    <source>
        <dbReference type="EMBL" id="MDR7375478.1"/>
    </source>
</evidence>
<evidence type="ECO:0000313" key="3">
    <source>
        <dbReference type="Proteomes" id="UP001180487"/>
    </source>
</evidence>
<accession>A0ABU2C2D2</accession>
<gene>
    <name evidence="2" type="ORF">J2X19_000136</name>
</gene>
<dbReference type="Gene3D" id="3.30.565.10">
    <property type="entry name" value="Histidine kinase-like ATPase, C-terminal domain"/>
    <property type="match status" value="1"/>
</dbReference>
<dbReference type="Proteomes" id="UP001180487">
    <property type="component" value="Unassembled WGS sequence"/>
</dbReference>
<reference evidence="2 3" key="1">
    <citation type="submission" date="2023-07" db="EMBL/GenBank/DDBJ databases">
        <title>Sorghum-associated microbial communities from plants grown in Nebraska, USA.</title>
        <authorList>
            <person name="Schachtman D."/>
        </authorList>
    </citation>
    <scope>NUCLEOTIDE SEQUENCE [LARGE SCALE GENOMIC DNA]</scope>
    <source>
        <strain evidence="2 3">BE313</strain>
    </source>
</reference>
<protein>
    <recommendedName>
        <fullName evidence="1">Histidine kinase/HSP90-like ATPase domain-containing protein</fullName>
    </recommendedName>
</protein>
<dbReference type="Pfam" id="PF02518">
    <property type="entry name" value="HATPase_c"/>
    <property type="match status" value="1"/>
</dbReference>
<dbReference type="InterPro" id="IPR036890">
    <property type="entry name" value="HATPase_C_sf"/>
</dbReference>
<dbReference type="EMBL" id="JAVDXT010000001">
    <property type="protein sequence ID" value="MDR7375478.1"/>
    <property type="molecule type" value="Genomic_DNA"/>
</dbReference>
<sequence length="322" mass="35040">MEIELPPSVGSQHLGRLFSICTAIDRTDDLHVILDASEVSSIDPQGFTILAALFSRHPSKKISIHWLRTSVASYMSRMDFFNHFDVDGVEIPQNGRNDQRSGLTELTCVESYADSDAAANRLADAITGTLTNADPNAVDAAEPGQFGRFKHPIFYSLSELLDNALTHARQQDNQRAQVWVAAQFYRGNGTVKMSVVDNGCGMLATLKNHPKLPERTHVAAINTALISRVSCNRNGNLYNTHGNQGVGLTTTAKIAKSAHGSLTIASGDAFVMSSEGRSGIWTDDAYWQGVSIGLVCKRGLLPSIRVRELLPPEDTDVDISFL</sequence>
<comment type="caution">
    <text evidence="2">The sequence shown here is derived from an EMBL/GenBank/DDBJ whole genome shotgun (WGS) entry which is preliminary data.</text>
</comment>
<feature type="domain" description="Histidine kinase/HSP90-like ATPase" evidence="1">
    <location>
        <begin position="157"/>
        <end position="267"/>
    </location>
</feature>
<proteinExistence type="predicted"/>
<dbReference type="RefSeq" id="WP_310369732.1">
    <property type="nucleotide sequence ID" value="NZ_JAVDXT010000001.1"/>
</dbReference>
<organism evidence="2 3">
    <name type="scientific">Rhodoferax ferrireducens</name>
    <dbReference type="NCBI Taxonomy" id="192843"/>
    <lineage>
        <taxon>Bacteria</taxon>
        <taxon>Pseudomonadati</taxon>
        <taxon>Pseudomonadota</taxon>
        <taxon>Betaproteobacteria</taxon>
        <taxon>Burkholderiales</taxon>
        <taxon>Comamonadaceae</taxon>
        <taxon>Rhodoferax</taxon>
    </lineage>
</organism>
<evidence type="ECO:0000259" key="1">
    <source>
        <dbReference type="Pfam" id="PF02518"/>
    </source>
</evidence>